<keyword evidence="3" id="KW-1185">Reference proteome</keyword>
<evidence type="ECO:0000313" key="2">
    <source>
        <dbReference type="EMBL" id="SIR56715.1"/>
    </source>
</evidence>
<feature type="transmembrane region" description="Helical" evidence="1">
    <location>
        <begin position="12"/>
        <end position="34"/>
    </location>
</feature>
<keyword evidence="1" id="KW-1133">Transmembrane helix</keyword>
<dbReference type="Proteomes" id="UP000186914">
    <property type="component" value="Unassembled WGS sequence"/>
</dbReference>
<dbReference type="AlphaFoldDB" id="A0A1N7BZH8"/>
<organism evidence="2 3">
    <name type="scientific">Haladaptatus litoreus</name>
    <dbReference type="NCBI Taxonomy" id="553468"/>
    <lineage>
        <taxon>Archaea</taxon>
        <taxon>Methanobacteriati</taxon>
        <taxon>Methanobacteriota</taxon>
        <taxon>Stenosarchaea group</taxon>
        <taxon>Halobacteria</taxon>
        <taxon>Halobacteriales</taxon>
        <taxon>Haladaptataceae</taxon>
        <taxon>Haladaptatus</taxon>
    </lineage>
</organism>
<sequence>MKLLLQQMLMNCLFRYFIALIVGAVVTGTVAYFEPPRGESLILLVGIAQVYIVGTVIALRYESILRNTDSS</sequence>
<accession>A0A1N7BZH8</accession>
<dbReference type="EMBL" id="FTNO01000002">
    <property type="protein sequence ID" value="SIR56715.1"/>
    <property type="molecule type" value="Genomic_DNA"/>
</dbReference>
<name>A0A1N7BZH8_9EURY</name>
<keyword evidence="1" id="KW-0812">Transmembrane</keyword>
<feature type="transmembrane region" description="Helical" evidence="1">
    <location>
        <begin position="40"/>
        <end position="61"/>
    </location>
</feature>
<protein>
    <submittedName>
        <fullName evidence="2">Uncharacterized protein</fullName>
    </submittedName>
</protein>
<gene>
    <name evidence="2" type="ORF">SAMN05421858_2859</name>
</gene>
<keyword evidence="1" id="KW-0472">Membrane</keyword>
<proteinExistence type="predicted"/>
<reference evidence="3" key="1">
    <citation type="submission" date="2017-01" db="EMBL/GenBank/DDBJ databases">
        <authorList>
            <person name="Varghese N."/>
            <person name="Submissions S."/>
        </authorList>
    </citation>
    <scope>NUCLEOTIDE SEQUENCE [LARGE SCALE GENOMIC DNA]</scope>
    <source>
        <strain evidence="3">CGMCC 1.7737</strain>
    </source>
</reference>
<evidence type="ECO:0000313" key="3">
    <source>
        <dbReference type="Proteomes" id="UP000186914"/>
    </source>
</evidence>
<evidence type="ECO:0000256" key="1">
    <source>
        <dbReference type="SAM" id="Phobius"/>
    </source>
</evidence>